<keyword evidence="1" id="KW-0285">Flavoprotein</keyword>
<proteinExistence type="predicted"/>
<evidence type="ECO:0000259" key="3">
    <source>
        <dbReference type="Pfam" id="PF00441"/>
    </source>
</evidence>
<accession>A0ABW3CEN4</accession>
<organism evidence="4 5">
    <name type="scientific">Actinomadura adrarensis</name>
    <dbReference type="NCBI Taxonomy" id="1819600"/>
    <lineage>
        <taxon>Bacteria</taxon>
        <taxon>Bacillati</taxon>
        <taxon>Actinomycetota</taxon>
        <taxon>Actinomycetes</taxon>
        <taxon>Streptosporangiales</taxon>
        <taxon>Thermomonosporaceae</taxon>
        <taxon>Actinomadura</taxon>
    </lineage>
</organism>
<evidence type="ECO:0000256" key="1">
    <source>
        <dbReference type="ARBA" id="ARBA00022630"/>
    </source>
</evidence>
<name>A0ABW3CEN4_9ACTN</name>
<evidence type="ECO:0000313" key="5">
    <source>
        <dbReference type="Proteomes" id="UP001597083"/>
    </source>
</evidence>
<dbReference type="EMBL" id="JBHTIR010001071">
    <property type="protein sequence ID" value="MFD0852109.1"/>
    <property type="molecule type" value="Genomic_DNA"/>
</dbReference>
<dbReference type="PANTHER" id="PTHR48083">
    <property type="entry name" value="MEDIUM-CHAIN SPECIFIC ACYL-COA DEHYDROGENASE, MITOCHONDRIAL-RELATED"/>
    <property type="match status" value="1"/>
</dbReference>
<dbReference type="PANTHER" id="PTHR48083:SF2">
    <property type="entry name" value="MEDIUM-CHAIN SPECIFIC ACYL-COA DEHYDROGENASE, MITOCHONDRIAL"/>
    <property type="match status" value="1"/>
</dbReference>
<comment type="caution">
    <text evidence="4">The sequence shown here is derived from an EMBL/GenBank/DDBJ whole genome shotgun (WGS) entry which is preliminary data.</text>
</comment>
<protein>
    <submittedName>
        <fullName evidence="4">Acyl-CoA dehydrogenase family protein</fullName>
    </submittedName>
</protein>
<dbReference type="InterPro" id="IPR036250">
    <property type="entry name" value="AcylCo_DH-like_C"/>
</dbReference>
<sequence length="94" mass="10219">DGAADVTTKAAMPKVFATETAQSVIDTAIQFHGASGLASGHLLEGLYREIRATRIYEGASEIQRDLIARDLYRDTPLARKARTPANPDKKTESM</sequence>
<dbReference type="Pfam" id="PF00441">
    <property type="entry name" value="Acyl-CoA_dh_1"/>
    <property type="match status" value="1"/>
</dbReference>
<keyword evidence="5" id="KW-1185">Reference proteome</keyword>
<feature type="non-terminal residue" evidence="4">
    <location>
        <position position="1"/>
    </location>
</feature>
<dbReference type="SUPFAM" id="SSF47203">
    <property type="entry name" value="Acyl-CoA dehydrogenase C-terminal domain-like"/>
    <property type="match status" value="1"/>
</dbReference>
<gene>
    <name evidence="4" type="ORF">ACFQ07_07750</name>
</gene>
<feature type="domain" description="Acyl-CoA dehydrogenase/oxidase C-terminal" evidence="3">
    <location>
        <begin position="5"/>
        <end position="71"/>
    </location>
</feature>
<evidence type="ECO:0000256" key="2">
    <source>
        <dbReference type="ARBA" id="ARBA00023002"/>
    </source>
</evidence>
<dbReference type="InterPro" id="IPR050741">
    <property type="entry name" value="Acyl-CoA_dehydrogenase"/>
</dbReference>
<dbReference type="InterPro" id="IPR009075">
    <property type="entry name" value="AcylCo_DH/oxidase_C"/>
</dbReference>
<keyword evidence="2" id="KW-0560">Oxidoreductase</keyword>
<reference evidence="5" key="1">
    <citation type="journal article" date="2019" name="Int. J. Syst. Evol. Microbiol.">
        <title>The Global Catalogue of Microorganisms (GCM) 10K type strain sequencing project: providing services to taxonomists for standard genome sequencing and annotation.</title>
        <authorList>
            <consortium name="The Broad Institute Genomics Platform"/>
            <consortium name="The Broad Institute Genome Sequencing Center for Infectious Disease"/>
            <person name="Wu L."/>
            <person name="Ma J."/>
        </authorList>
    </citation>
    <scope>NUCLEOTIDE SEQUENCE [LARGE SCALE GENOMIC DNA]</scope>
    <source>
        <strain evidence="5">JCM 31696</strain>
    </source>
</reference>
<dbReference type="Proteomes" id="UP001597083">
    <property type="component" value="Unassembled WGS sequence"/>
</dbReference>
<evidence type="ECO:0000313" key="4">
    <source>
        <dbReference type="EMBL" id="MFD0852109.1"/>
    </source>
</evidence>
<dbReference type="Gene3D" id="1.20.140.10">
    <property type="entry name" value="Butyryl-CoA Dehydrogenase, subunit A, domain 3"/>
    <property type="match status" value="1"/>
</dbReference>